<protein>
    <recommendedName>
        <fullName evidence="2">MEMO1 family protein BST96_19005</fullName>
    </recommendedName>
</protein>
<dbReference type="HAMAP" id="MF_00055">
    <property type="entry name" value="MEMO1"/>
    <property type="match status" value="1"/>
</dbReference>
<dbReference type="NCBIfam" id="TIGR04336">
    <property type="entry name" value="AmmeMemoSam_B"/>
    <property type="match status" value="1"/>
</dbReference>
<dbReference type="AlphaFoldDB" id="A0A1X9ND73"/>
<dbReference type="OrthoDB" id="9782820at2"/>
<organism evidence="3 4">
    <name type="scientific">Oceanicoccus sagamiensis</name>
    <dbReference type="NCBI Taxonomy" id="716816"/>
    <lineage>
        <taxon>Bacteria</taxon>
        <taxon>Pseudomonadati</taxon>
        <taxon>Pseudomonadota</taxon>
        <taxon>Gammaproteobacteria</taxon>
        <taxon>Cellvibrionales</taxon>
        <taxon>Spongiibacteraceae</taxon>
        <taxon>Oceanicoccus</taxon>
    </lineage>
</organism>
<dbReference type="Pfam" id="PF01875">
    <property type="entry name" value="Memo"/>
    <property type="match status" value="1"/>
</dbReference>
<dbReference type="PANTHER" id="PTHR11060:SF0">
    <property type="entry name" value="PROTEIN MEMO1"/>
    <property type="match status" value="1"/>
</dbReference>
<evidence type="ECO:0000256" key="1">
    <source>
        <dbReference type="ARBA" id="ARBA00006315"/>
    </source>
</evidence>
<comment type="similarity">
    <text evidence="1 2">Belongs to the MEMO1 family.</text>
</comment>
<dbReference type="InterPro" id="IPR002737">
    <property type="entry name" value="MEMO1_fam"/>
</dbReference>
<keyword evidence="4" id="KW-1185">Reference proteome</keyword>
<gene>
    <name evidence="3" type="ORF">BST96_19005</name>
</gene>
<dbReference type="STRING" id="716816.BST96_19005"/>
<sequence>MHSVRQPAVAGLFYPGSAQQLLKDVKQLLSDASQAQQHSPIQAKAIIVPHAGYIYSGSTAAKAFSALGPKASTIKRVVMVGPAHRVKLRGLAISDVQYFRTPLGDIPIDQEANSACLNLPEVQIMDSAHWQEHSLEVQLPFLQAVLEDFSLVPVIVGDSTSAEVQALLDLLWGGPETLIVISSDLSHFHDYSTAQYIDRSTCEAIEHFDLDHIDLKQACGSIGLKALLQAAKHRNMQVHTLGLCNSGDTSGDQERVVGYGSWAFTDKTQ</sequence>
<evidence type="ECO:0000256" key="2">
    <source>
        <dbReference type="HAMAP-Rule" id="MF_00055"/>
    </source>
</evidence>
<dbReference type="PANTHER" id="PTHR11060">
    <property type="entry name" value="PROTEIN MEMO1"/>
    <property type="match status" value="1"/>
</dbReference>
<dbReference type="EMBL" id="CP019343">
    <property type="protein sequence ID" value="ARN75998.1"/>
    <property type="molecule type" value="Genomic_DNA"/>
</dbReference>
<dbReference type="KEGG" id="osg:BST96_19005"/>
<dbReference type="RefSeq" id="WP_085760201.1">
    <property type="nucleotide sequence ID" value="NZ_CP019343.1"/>
</dbReference>
<dbReference type="Gene3D" id="3.40.830.10">
    <property type="entry name" value="LigB-like"/>
    <property type="match status" value="1"/>
</dbReference>
<reference evidence="3 4" key="1">
    <citation type="submission" date="2016-11" db="EMBL/GenBank/DDBJ databases">
        <title>Trade-off between light-utilization and light-protection in marine flavobacteria.</title>
        <authorList>
            <person name="Kumagai Y."/>
        </authorList>
    </citation>
    <scope>NUCLEOTIDE SEQUENCE [LARGE SCALE GENOMIC DNA]</scope>
    <source>
        <strain evidence="3 4">NBRC 107125</strain>
    </source>
</reference>
<evidence type="ECO:0000313" key="4">
    <source>
        <dbReference type="Proteomes" id="UP000193450"/>
    </source>
</evidence>
<dbReference type="Proteomes" id="UP000193450">
    <property type="component" value="Chromosome"/>
</dbReference>
<dbReference type="CDD" id="cd07361">
    <property type="entry name" value="MEMO_like"/>
    <property type="match status" value="1"/>
</dbReference>
<evidence type="ECO:0000313" key="3">
    <source>
        <dbReference type="EMBL" id="ARN75998.1"/>
    </source>
</evidence>
<proteinExistence type="inferred from homology"/>
<name>A0A1X9ND73_9GAMM</name>
<accession>A0A1X9ND73</accession>